<organism evidence="1">
    <name type="scientific">uncultured virus</name>
    <dbReference type="NCBI Taxonomy" id="340016"/>
    <lineage>
        <taxon>Viruses</taxon>
        <taxon>environmental samples</taxon>
    </lineage>
</organism>
<dbReference type="InterPro" id="IPR027417">
    <property type="entry name" value="P-loop_NTPase"/>
</dbReference>
<reference evidence="1" key="1">
    <citation type="submission" date="2008-04" db="EMBL/GenBank/DDBJ databases">
        <title>Virus population dynamics and acquired virus resistance in natural microbial communities.</title>
        <authorList>
            <person name="Andersson A.A."/>
            <person name="Banfield J.F."/>
        </authorList>
    </citation>
    <scope>NUCLEOTIDE SEQUENCE</scope>
</reference>
<name>B3GAN5_9VIRU</name>
<dbReference type="SUPFAM" id="SSF52540">
    <property type="entry name" value="P-loop containing nucleoside triphosphate hydrolases"/>
    <property type="match status" value="1"/>
</dbReference>
<dbReference type="Pfam" id="PF04665">
    <property type="entry name" value="Pox_A32"/>
    <property type="match status" value="1"/>
</dbReference>
<proteinExistence type="predicted"/>
<accession>B3GAN5</accession>
<protein>
    <submittedName>
        <fullName evidence="1">AMDV5_3</fullName>
    </submittedName>
</protein>
<evidence type="ECO:0000313" key="1">
    <source>
        <dbReference type="EMBL" id="ACD75443.1"/>
    </source>
</evidence>
<sequence length="173" mass="20314">MEIKYNYDRILVIGRSGSGKTRFISELLKDVPNYLVLTQKVNDYYLKRHIILLNNNIEESINDFIHKGIKNAPITLIFEDLPSYIYTSRLPHQFQNILLTGRHIGIGCIFISQRYRTIPVLLRTQSNIHIYFQSAIDDYSILPKSVRDKLYALKQYESLIYNYDNGEIYMKSA</sequence>
<dbReference type="InterPro" id="IPR006758">
    <property type="entry name" value="A32L"/>
</dbReference>
<dbReference type="Gene3D" id="3.40.50.300">
    <property type="entry name" value="P-loop containing nucleotide triphosphate hydrolases"/>
    <property type="match status" value="1"/>
</dbReference>
<dbReference type="EMBL" id="EU662167">
    <property type="protein sequence ID" value="ACD75443.1"/>
    <property type="molecule type" value="Genomic_DNA"/>
</dbReference>